<comment type="caution">
    <text evidence="2">The sequence shown here is derived from an EMBL/GenBank/DDBJ whole genome shotgun (WGS) entry which is preliminary data.</text>
</comment>
<dbReference type="Gene3D" id="3.30.450.40">
    <property type="match status" value="1"/>
</dbReference>
<evidence type="ECO:0000259" key="1">
    <source>
        <dbReference type="Pfam" id="PF01590"/>
    </source>
</evidence>
<dbReference type="SUPFAM" id="SSF55781">
    <property type="entry name" value="GAF domain-like"/>
    <property type="match status" value="1"/>
</dbReference>
<accession>A0A433D288</accession>
<dbReference type="InterPro" id="IPR003018">
    <property type="entry name" value="GAF"/>
</dbReference>
<evidence type="ECO:0000313" key="2">
    <source>
        <dbReference type="EMBL" id="RUP44952.1"/>
    </source>
</evidence>
<reference evidence="2 3" key="1">
    <citation type="journal article" date="2018" name="New Phytol.">
        <title>Phylogenomics of Endogonaceae and evolution of mycorrhizas within Mucoromycota.</title>
        <authorList>
            <person name="Chang Y."/>
            <person name="Desiro A."/>
            <person name="Na H."/>
            <person name="Sandor L."/>
            <person name="Lipzen A."/>
            <person name="Clum A."/>
            <person name="Barry K."/>
            <person name="Grigoriev I.V."/>
            <person name="Martin F.M."/>
            <person name="Stajich J.E."/>
            <person name="Smith M.E."/>
            <person name="Bonito G."/>
            <person name="Spatafora J.W."/>
        </authorList>
    </citation>
    <scope>NUCLEOTIDE SEQUENCE [LARGE SCALE GENOMIC DNA]</scope>
    <source>
        <strain evidence="2 3">GMNB39</strain>
    </source>
</reference>
<organism evidence="2 3">
    <name type="scientific">Jimgerdemannia flammicorona</name>
    <dbReference type="NCBI Taxonomy" id="994334"/>
    <lineage>
        <taxon>Eukaryota</taxon>
        <taxon>Fungi</taxon>
        <taxon>Fungi incertae sedis</taxon>
        <taxon>Mucoromycota</taxon>
        <taxon>Mucoromycotina</taxon>
        <taxon>Endogonomycetes</taxon>
        <taxon>Endogonales</taxon>
        <taxon>Endogonaceae</taxon>
        <taxon>Jimgerdemannia</taxon>
    </lineage>
</organism>
<dbReference type="EMBL" id="RBNI01008044">
    <property type="protein sequence ID" value="RUP44952.1"/>
    <property type="molecule type" value="Genomic_DNA"/>
</dbReference>
<dbReference type="Proteomes" id="UP000268093">
    <property type="component" value="Unassembled WGS sequence"/>
</dbReference>
<keyword evidence="3" id="KW-1185">Reference proteome</keyword>
<dbReference type="InterPro" id="IPR029016">
    <property type="entry name" value="GAF-like_dom_sf"/>
</dbReference>
<gene>
    <name evidence="2" type="ORF">BC936DRAFT_148814</name>
</gene>
<sequence>MVNLVLRTRKPALTNNASKDPNYCRDPYVSRSQPKSIACLPIVQNEVLGVVDSIDHNVYGGVRPFSAAVSGKHHLNASLVVSLQEATIAKSEMLHREQVARAEAEAKEQKICCFKCNLIMLPQYRVLVDGMPNLVWTARPGL</sequence>
<proteinExistence type="predicted"/>
<protein>
    <recommendedName>
        <fullName evidence="1">GAF domain-containing protein</fullName>
    </recommendedName>
</protein>
<name>A0A433D288_9FUNG</name>
<feature type="domain" description="GAF" evidence="1">
    <location>
        <begin position="4"/>
        <end position="55"/>
    </location>
</feature>
<dbReference type="AlphaFoldDB" id="A0A433D288"/>
<evidence type="ECO:0000313" key="3">
    <source>
        <dbReference type="Proteomes" id="UP000268093"/>
    </source>
</evidence>
<dbReference type="Pfam" id="PF01590">
    <property type="entry name" value="GAF"/>
    <property type="match status" value="1"/>
</dbReference>